<sequence length="64" mass="6679">MHGFLRRSGEISAGEAVVELIDLTGQASKKRSSESGRPAKKAKAAKALDLGGLTVAEVQRGLTE</sequence>
<name>A0A1D1ULA0_RAMVA</name>
<reference evidence="1 2" key="1">
    <citation type="journal article" date="2016" name="Nat. Commun.">
        <title>Extremotolerant tardigrade genome and improved radiotolerance of human cultured cells by tardigrade-unique protein.</title>
        <authorList>
            <person name="Hashimoto T."/>
            <person name="Horikawa D.D."/>
            <person name="Saito Y."/>
            <person name="Kuwahara H."/>
            <person name="Kozuka-Hata H."/>
            <person name="Shin-I T."/>
            <person name="Minakuchi Y."/>
            <person name="Ohishi K."/>
            <person name="Motoyama A."/>
            <person name="Aizu T."/>
            <person name="Enomoto A."/>
            <person name="Kondo K."/>
            <person name="Tanaka S."/>
            <person name="Hara Y."/>
            <person name="Koshikawa S."/>
            <person name="Sagara H."/>
            <person name="Miura T."/>
            <person name="Yokobori S."/>
            <person name="Miyagawa K."/>
            <person name="Suzuki Y."/>
            <person name="Kubo T."/>
            <person name="Oyama M."/>
            <person name="Kohara Y."/>
            <person name="Fujiyama A."/>
            <person name="Arakawa K."/>
            <person name="Katayama T."/>
            <person name="Toyoda A."/>
            <person name="Kunieda T."/>
        </authorList>
    </citation>
    <scope>NUCLEOTIDE SEQUENCE [LARGE SCALE GENOMIC DNA]</scope>
    <source>
        <strain evidence="1 2">YOKOZUNA-1</strain>
    </source>
</reference>
<dbReference type="AlphaFoldDB" id="A0A1D1ULA0"/>
<dbReference type="EMBL" id="BDGG01000001">
    <property type="protein sequence ID" value="GAU90496.1"/>
    <property type="molecule type" value="Genomic_DNA"/>
</dbReference>
<proteinExistence type="predicted"/>
<accession>A0A1D1ULA0</accession>
<dbReference type="Proteomes" id="UP000186922">
    <property type="component" value="Unassembled WGS sequence"/>
</dbReference>
<keyword evidence="2" id="KW-1185">Reference proteome</keyword>
<gene>
    <name evidence="1" type="primary">RvY_02902-1</name>
    <name evidence="1" type="synonym">RvY_02902.1</name>
    <name evidence="1" type="ORF">RvY_02902</name>
</gene>
<protein>
    <submittedName>
        <fullName evidence="1">Uncharacterized protein</fullName>
    </submittedName>
</protein>
<comment type="caution">
    <text evidence="1">The sequence shown here is derived from an EMBL/GenBank/DDBJ whole genome shotgun (WGS) entry which is preliminary data.</text>
</comment>
<evidence type="ECO:0000313" key="2">
    <source>
        <dbReference type="Proteomes" id="UP000186922"/>
    </source>
</evidence>
<evidence type="ECO:0000313" key="1">
    <source>
        <dbReference type="EMBL" id="GAU90496.1"/>
    </source>
</evidence>
<organism evidence="1 2">
    <name type="scientific">Ramazzottius varieornatus</name>
    <name type="common">Water bear</name>
    <name type="synonym">Tardigrade</name>
    <dbReference type="NCBI Taxonomy" id="947166"/>
    <lineage>
        <taxon>Eukaryota</taxon>
        <taxon>Metazoa</taxon>
        <taxon>Ecdysozoa</taxon>
        <taxon>Tardigrada</taxon>
        <taxon>Eutardigrada</taxon>
        <taxon>Parachela</taxon>
        <taxon>Hypsibioidea</taxon>
        <taxon>Ramazzottiidae</taxon>
        <taxon>Ramazzottius</taxon>
    </lineage>
</organism>